<keyword evidence="8 16" id="KW-0276">Fatty acid metabolism</keyword>
<comment type="caution">
    <text evidence="18">The sequence shown here is derived from an EMBL/GenBank/DDBJ whole genome shotgun (WGS) entry which is preliminary data.</text>
</comment>
<evidence type="ECO:0000256" key="11">
    <source>
        <dbReference type="ARBA" id="ARBA00023098"/>
    </source>
</evidence>
<evidence type="ECO:0000256" key="4">
    <source>
        <dbReference type="ARBA" id="ARBA00013122"/>
    </source>
</evidence>
<dbReference type="CDD" id="cd06465">
    <property type="entry name" value="p23_hB-ind1_like"/>
    <property type="match status" value="1"/>
</dbReference>
<evidence type="ECO:0000256" key="3">
    <source>
        <dbReference type="ARBA" id="ARBA00007811"/>
    </source>
</evidence>
<comment type="similarity">
    <text evidence="15">Belongs to the p23/wos2 family.</text>
</comment>
<evidence type="ECO:0000256" key="9">
    <source>
        <dbReference type="ARBA" id="ARBA00022989"/>
    </source>
</evidence>
<dbReference type="GO" id="GO:0005789">
    <property type="term" value="C:endoplasmic reticulum membrane"/>
    <property type="evidence" value="ECO:0007669"/>
    <property type="project" value="UniProtKB-SubCell"/>
</dbReference>
<comment type="subcellular location">
    <subcellularLocation>
        <location evidence="1 16">Endoplasmic reticulum membrane</location>
        <topology evidence="1 16">Multi-pass membrane protein</topology>
    </subcellularLocation>
</comment>
<comment type="catalytic activity">
    <reaction evidence="16">
        <text>a very-long-chain (3R)-3-hydroxyacyl-CoA = a very-long-chain (2E)-enoyl-CoA + H2O</text>
        <dbReference type="Rhea" id="RHEA:45812"/>
        <dbReference type="ChEBI" id="CHEBI:15377"/>
        <dbReference type="ChEBI" id="CHEBI:83728"/>
        <dbReference type="ChEBI" id="CHEBI:85440"/>
        <dbReference type="EC" id="4.2.1.134"/>
    </reaction>
</comment>
<evidence type="ECO:0000313" key="18">
    <source>
        <dbReference type="EMBL" id="KAK3583533.1"/>
    </source>
</evidence>
<feature type="domain" description="CS" evidence="17">
    <location>
        <begin position="4"/>
        <end position="95"/>
    </location>
</feature>
<protein>
    <recommendedName>
        <fullName evidence="4 16">Very-long-chain (3R)-3-hydroxyacyl-CoA dehydratase</fullName>
        <ecNumber evidence="4 16">4.2.1.134</ecNumber>
    </recommendedName>
</protein>
<dbReference type="GO" id="GO:0042761">
    <property type="term" value="P:very long-chain fatty acid biosynthetic process"/>
    <property type="evidence" value="ECO:0007669"/>
    <property type="project" value="TreeGrafter"/>
</dbReference>
<accession>A0AAE0S1M0</accession>
<dbReference type="PANTHER" id="PTHR11035:SF35">
    <property type="entry name" value="VERY-LONG-CHAIN (3R)-3-HYDROXYACYL-COA DEHYDRATASE"/>
    <property type="match status" value="1"/>
</dbReference>
<feature type="transmembrane region" description="Helical" evidence="16">
    <location>
        <begin position="251"/>
        <end position="270"/>
    </location>
</feature>
<dbReference type="InterPro" id="IPR008978">
    <property type="entry name" value="HSP20-like_chaperone"/>
</dbReference>
<dbReference type="SUPFAM" id="SSF49764">
    <property type="entry name" value="HSP20-like chaperones"/>
    <property type="match status" value="1"/>
</dbReference>
<comment type="pathway">
    <text evidence="2 16">Lipid metabolism; fatty acid biosynthesis.</text>
</comment>
<feature type="transmembrane region" description="Helical" evidence="16">
    <location>
        <begin position="157"/>
        <end position="178"/>
    </location>
</feature>
<gene>
    <name evidence="18" type="ORF">CHS0354_026117</name>
</gene>
<organism evidence="18 19">
    <name type="scientific">Potamilus streckersoni</name>
    <dbReference type="NCBI Taxonomy" id="2493646"/>
    <lineage>
        <taxon>Eukaryota</taxon>
        <taxon>Metazoa</taxon>
        <taxon>Spiralia</taxon>
        <taxon>Lophotrochozoa</taxon>
        <taxon>Mollusca</taxon>
        <taxon>Bivalvia</taxon>
        <taxon>Autobranchia</taxon>
        <taxon>Heteroconchia</taxon>
        <taxon>Palaeoheterodonta</taxon>
        <taxon>Unionida</taxon>
        <taxon>Unionoidea</taxon>
        <taxon>Unionidae</taxon>
        <taxon>Ambleminae</taxon>
        <taxon>Lampsilini</taxon>
        <taxon>Potamilus</taxon>
    </lineage>
</organism>
<dbReference type="GO" id="GO:0030148">
    <property type="term" value="P:sphingolipid biosynthetic process"/>
    <property type="evidence" value="ECO:0007669"/>
    <property type="project" value="TreeGrafter"/>
</dbReference>
<comment type="similarity">
    <text evidence="3 16">Belongs to the very long-chain fatty acids dehydratase HACD family.</text>
</comment>
<keyword evidence="5 16" id="KW-0444">Lipid biosynthesis</keyword>
<evidence type="ECO:0000256" key="12">
    <source>
        <dbReference type="ARBA" id="ARBA00023136"/>
    </source>
</evidence>
<dbReference type="Pfam" id="PF04387">
    <property type="entry name" value="PTPLA"/>
    <property type="match status" value="1"/>
</dbReference>
<evidence type="ECO:0000256" key="8">
    <source>
        <dbReference type="ARBA" id="ARBA00022832"/>
    </source>
</evidence>
<evidence type="ECO:0000256" key="16">
    <source>
        <dbReference type="RuleBase" id="RU363109"/>
    </source>
</evidence>
<reference evidence="18" key="1">
    <citation type="journal article" date="2021" name="Genome Biol. Evol.">
        <title>A High-Quality Reference Genome for a Parasitic Bivalve with Doubly Uniparental Inheritance (Bivalvia: Unionida).</title>
        <authorList>
            <person name="Smith C.H."/>
        </authorList>
    </citation>
    <scope>NUCLEOTIDE SEQUENCE</scope>
    <source>
        <strain evidence="18">CHS0354</strain>
    </source>
</reference>
<dbReference type="Proteomes" id="UP001195483">
    <property type="component" value="Unassembled WGS sequence"/>
</dbReference>
<reference evidence="18" key="3">
    <citation type="submission" date="2023-05" db="EMBL/GenBank/DDBJ databases">
        <authorList>
            <person name="Smith C.H."/>
        </authorList>
    </citation>
    <scope>NUCLEOTIDE SEQUENCE</scope>
    <source>
        <strain evidence="18">CHS0354</strain>
        <tissue evidence="18">Mantle</tissue>
    </source>
</reference>
<evidence type="ECO:0000256" key="14">
    <source>
        <dbReference type="ARBA" id="ARBA00023239"/>
    </source>
</evidence>
<feature type="transmembrane region" description="Helical" evidence="16">
    <location>
        <begin position="330"/>
        <end position="349"/>
    </location>
</feature>
<dbReference type="PROSITE" id="PS51203">
    <property type="entry name" value="CS"/>
    <property type="match status" value="1"/>
</dbReference>
<dbReference type="EC" id="4.2.1.134" evidence="4 16"/>
<dbReference type="Gene3D" id="2.60.40.790">
    <property type="match status" value="1"/>
</dbReference>
<sequence length="367" mass="42836">MADTLNPLVYWGQKDDQIFLKVDLRDVTEELLDVTEDSIKFEAFGVGQKGRNRYEFNLDFYLPVEANSGKYKKTDREIQIQIKKQGEGEVWPRLTQKQMKYPWLKIDFDKFIFEDDSENEDEKAKEAAEKEMMEKIEKDLMSGADGTSLDFKVSYIFLYNMFQFVGYMYVCAILQYHFIKYGIVAKNRAFESVGAQVMVCQVAAILEILHPLLGLVKTGVFAPLMQVLGRNFILFVLIFQEPRLQDAPVVWYLFLTWSAVELIRYPFYMLSSVGMDVKIITWLRYSAWIILYPLGFLFEGTLVIMAIPLFEETGRFNLQLPNEANMSFNFSWFLHLYLVVLAFGAYSLLNHMYRQRKNKLGKAAKTE</sequence>
<evidence type="ECO:0000256" key="6">
    <source>
        <dbReference type="ARBA" id="ARBA00022692"/>
    </source>
</evidence>
<evidence type="ECO:0000256" key="7">
    <source>
        <dbReference type="ARBA" id="ARBA00022824"/>
    </source>
</evidence>
<keyword evidence="11 16" id="KW-0443">Lipid metabolism</keyword>
<dbReference type="InterPro" id="IPR007482">
    <property type="entry name" value="Tyr_Pase-like_PTPLA"/>
</dbReference>
<dbReference type="PANTHER" id="PTHR11035">
    <property type="entry name" value="VERY-LONG-CHAIN (3R)-3-HYDROXYACYL-COA DEHYDRATASE"/>
    <property type="match status" value="1"/>
</dbReference>
<proteinExistence type="inferred from homology"/>
<dbReference type="AlphaFoldDB" id="A0AAE0S1M0"/>
<keyword evidence="6 16" id="KW-0812">Transmembrane</keyword>
<evidence type="ECO:0000313" key="19">
    <source>
        <dbReference type="Proteomes" id="UP001195483"/>
    </source>
</evidence>
<dbReference type="GO" id="GO:0030497">
    <property type="term" value="P:fatty acid elongation"/>
    <property type="evidence" value="ECO:0007669"/>
    <property type="project" value="TreeGrafter"/>
</dbReference>
<keyword evidence="10" id="KW-0175">Coiled coil</keyword>
<evidence type="ECO:0000256" key="5">
    <source>
        <dbReference type="ARBA" id="ARBA00022516"/>
    </source>
</evidence>
<evidence type="ECO:0000259" key="17">
    <source>
        <dbReference type="PROSITE" id="PS51203"/>
    </source>
</evidence>
<feature type="transmembrane region" description="Helical" evidence="16">
    <location>
        <begin position="220"/>
        <end position="239"/>
    </location>
</feature>
<keyword evidence="13 16" id="KW-0275">Fatty acid biosynthesis</keyword>
<evidence type="ECO:0000256" key="1">
    <source>
        <dbReference type="ARBA" id="ARBA00004477"/>
    </source>
</evidence>
<reference evidence="18" key="2">
    <citation type="journal article" date="2021" name="Genome Biol. Evol.">
        <title>Developing a high-quality reference genome for a parasitic bivalve with doubly uniparental inheritance (Bivalvia: Unionida).</title>
        <authorList>
            <person name="Smith C.H."/>
        </authorList>
    </citation>
    <scope>NUCLEOTIDE SEQUENCE</scope>
    <source>
        <strain evidence="18">CHS0354</strain>
        <tissue evidence="18">Mantle</tissue>
    </source>
</reference>
<evidence type="ECO:0000256" key="2">
    <source>
        <dbReference type="ARBA" id="ARBA00005194"/>
    </source>
</evidence>
<feature type="transmembrane region" description="Helical" evidence="16">
    <location>
        <begin position="193"/>
        <end position="213"/>
    </location>
</feature>
<feature type="transmembrane region" description="Helical" evidence="16">
    <location>
        <begin position="282"/>
        <end position="310"/>
    </location>
</feature>
<keyword evidence="12 16" id="KW-0472">Membrane</keyword>
<keyword evidence="7 16" id="KW-0256">Endoplasmic reticulum</keyword>
<keyword evidence="9 16" id="KW-1133">Transmembrane helix</keyword>
<dbReference type="InterPro" id="IPR007052">
    <property type="entry name" value="CS_dom"/>
</dbReference>
<dbReference type="EMBL" id="JAEAOA010001560">
    <property type="protein sequence ID" value="KAK3583533.1"/>
    <property type="molecule type" value="Genomic_DNA"/>
</dbReference>
<keyword evidence="14 16" id="KW-0456">Lyase</keyword>
<name>A0AAE0S1M0_9BIVA</name>
<comment type="function">
    <text evidence="16">Catalyzes the third of the four reactions of the long-chain fatty acids elongation cycle. This endoplasmic reticulum-bound enzymatic process, allows the addition of two carbons to the chain of long- and very long-chain fatty acids/VLCFAs per cycle. This enzyme catalyzes the dehydration of the 3-hydroxyacyl-CoA intermediate into trans-2,3-enoyl-CoA, within each cycle of fatty acid elongation. Thereby, it participates to the production of VLCFAs of different chain lengths that are involved in multiple biological processes as precursors of membrane lipids and lipid mediators.</text>
</comment>
<keyword evidence="19" id="KW-1185">Reference proteome</keyword>
<evidence type="ECO:0000256" key="15">
    <source>
        <dbReference type="ARBA" id="ARBA00025733"/>
    </source>
</evidence>
<evidence type="ECO:0000256" key="10">
    <source>
        <dbReference type="ARBA" id="ARBA00023054"/>
    </source>
</evidence>
<evidence type="ECO:0000256" key="13">
    <source>
        <dbReference type="ARBA" id="ARBA00023160"/>
    </source>
</evidence>
<dbReference type="GO" id="GO:0102158">
    <property type="term" value="F:very-long-chain (3R)-3-hydroxyacyl-CoA dehydratase activity"/>
    <property type="evidence" value="ECO:0007669"/>
    <property type="project" value="UniProtKB-EC"/>
</dbReference>
<dbReference type="FunFam" id="2.60.40.790:FF:000013">
    <property type="entry name" value="Very-long-chain (3R)-3-hydroxyacyl-CoA dehydratase"/>
    <property type="match status" value="1"/>
</dbReference>